<proteinExistence type="predicted"/>
<dbReference type="EMBL" id="QRVK01000032">
    <property type="protein sequence ID" value="RGS39562.1"/>
    <property type="molecule type" value="Genomic_DNA"/>
</dbReference>
<dbReference type="AlphaFoldDB" id="A0A3R5ZZK2"/>
<feature type="compositionally biased region" description="Basic and acidic residues" evidence="1">
    <location>
        <begin position="741"/>
        <end position="757"/>
    </location>
</feature>
<comment type="caution">
    <text evidence="2">The sequence shown here is derived from an EMBL/GenBank/DDBJ whole genome shotgun (WGS) entry which is preliminary data.</text>
</comment>
<organism evidence="2 3">
    <name type="scientific">Coprococcus eutactus</name>
    <dbReference type="NCBI Taxonomy" id="33043"/>
    <lineage>
        <taxon>Bacteria</taxon>
        <taxon>Bacillati</taxon>
        <taxon>Bacillota</taxon>
        <taxon>Clostridia</taxon>
        <taxon>Lachnospirales</taxon>
        <taxon>Lachnospiraceae</taxon>
        <taxon>Coprococcus</taxon>
    </lineage>
</organism>
<protein>
    <submittedName>
        <fullName evidence="2">Uncharacterized protein</fullName>
    </submittedName>
</protein>
<reference evidence="2 3" key="1">
    <citation type="submission" date="2018-08" db="EMBL/GenBank/DDBJ databases">
        <title>A genome reference for cultivated species of the human gut microbiota.</title>
        <authorList>
            <person name="Zou Y."/>
            <person name="Xue W."/>
            <person name="Luo G."/>
        </authorList>
    </citation>
    <scope>NUCLEOTIDE SEQUENCE [LARGE SCALE GENOMIC DNA]</scope>
    <source>
        <strain evidence="2 3">AF22-21</strain>
    </source>
</reference>
<dbReference type="InterPro" id="IPR003325">
    <property type="entry name" value="TerD"/>
</dbReference>
<dbReference type="PANTHER" id="PTHR32097:SF18">
    <property type="entry name" value="RING-TYPE DOMAIN-CONTAINING PROTEIN"/>
    <property type="match status" value="1"/>
</dbReference>
<gene>
    <name evidence="2" type="ORF">DWX94_10955</name>
</gene>
<accession>A0A3R5ZZK2</accession>
<dbReference type="Gene3D" id="2.60.60.30">
    <property type="entry name" value="sav2460 like domains"/>
    <property type="match status" value="1"/>
</dbReference>
<feature type="region of interest" description="Disordered" evidence="1">
    <location>
        <begin position="729"/>
        <end position="757"/>
    </location>
</feature>
<dbReference type="OrthoDB" id="415622at2"/>
<name>A0A3R5ZZK2_9FIRM</name>
<evidence type="ECO:0000313" key="3">
    <source>
        <dbReference type="Proteomes" id="UP000283295"/>
    </source>
</evidence>
<evidence type="ECO:0000256" key="1">
    <source>
        <dbReference type="SAM" id="MobiDB-lite"/>
    </source>
</evidence>
<dbReference type="Proteomes" id="UP000283295">
    <property type="component" value="Unassembled WGS sequence"/>
</dbReference>
<dbReference type="CDD" id="cd06974">
    <property type="entry name" value="TerD_like"/>
    <property type="match status" value="1"/>
</dbReference>
<dbReference type="PANTHER" id="PTHR32097">
    <property type="entry name" value="CAMP-BINDING PROTEIN 1-RELATED"/>
    <property type="match status" value="1"/>
</dbReference>
<sequence>MNEILLRRKNKVILGTGTARVANDRYITAIMKNIEELGYTFSREVFDVLRTYSVNELSDFYFELKATLMKLKGANVVYMPMYADFPKGVMDAHFSELYINAMVHYWSYGILYPKKYRKRVNVRLPLFDETKVKVLQLGSEDDVRQIFDNICMSRTSISKTDREDIAYLFETENMKLPDDIPHKENAAYIAAFYLQKKPLANVSELRKYVKTATDVLRLVTAMSDGDVSLAENTRYRSFSRRQRRMIMELLSGCPNIEEDMLRYKERWIRIGERIHPSEFDCSRYTLEYDRAINAFDKLRNNRKIETFAGKVEFDLAYGEYESALAELVKRPGELARRLDQLLRVAFTDSVEDTADSIFTDMHDKDMGRAYKESIIRSFESVAEKVSTSVLLQVREHFLHRSEHTDVRVFFPKGSLAKCHSERNDLPGIDERYCQEVVRICENALVKIYGQREPMGKVYLSGDYKNYMVPFSQRSAGKALKTIVRGSRLPIASQTNAVRAFIWWTNMDNSYGEFFDDGRVDIDLSAAIFDENWNYMEHISYTNLRSERYKACHSGDIVNGGPVNGDGVSEFLDMDIDSVVKYGARYVVYQVYSFTDQTYADMPHAMFGWMERSDVDSGEIYEPKTVEQKMDLTANSTACIPVIFDCVRREFIWCDMNLSLTGVHTHIGGNNVESNISGITAVCYSMVNMQKPNLYDLITLNVRARGEFTSDREEADLVFDVEQWTETYTNETESGKQKTVKRRADEQEIERDDKSQDRKVITPYDTELFMREYL</sequence>
<dbReference type="InterPro" id="IPR051324">
    <property type="entry name" value="Stress/Tellurium_Resist"/>
</dbReference>
<evidence type="ECO:0000313" key="2">
    <source>
        <dbReference type="EMBL" id="RGS39562.1"/>
    </source>
</evidence>